<keyword evidence="3" id="KW-1185">Reference proteome</keyword>
<organism evidence="2 3">
    <name type="scientific">Eumeta variegata</name>
    <name type="common">Bagworm moth</name>
    <name type="synonym">Eumeta japonica</name>
    <dbReference type="NCBI Taxonomy" id="151549"/>
    <lineage>
        <taxon>Eukaryota</taxon>
        <taxon>Metazoa</taxon>
        <taxon>Ecdysozoa</taxon>
        <taxon>Arthropoda</taxon>
        <taxon>Hexapoda</taxon>
        <taxon>Insecta</taxon>
        <taxon>Pterygota</taxon>
        <taxon>Neoptera</taxon>
        <taxon>Endopterygota</taxon>
        <taxon>Lepidoptera</taxon>
        <taxon>Glossata</taxon>
        <taxon>Ditrysia</taxon>
        <taxon>Tineoidea</taxon>
        <taxon>Psychidae</taxon>
        <taxon>Oiketicinae</taxon>
        <taxon>Eumeta</taxon>
    </lineage>
</organism>
<evidence type="ECO:0000256" key="1">
    <source>
        <dbReference type="SAM" id="MobiDB-lite"/>
    </source>
</evidence>
<sequence>MKNLLRRRQSHSGDKLGTASGGGAGGRSRLSGPSITRRAVRPACPGAHLNATRVICGAPRSLTTYGDRPIVIEGLVPLAVCHGLVQWLRTDAKYDDR</sequence>
<accession>A0A4C1ZJ49</accession>
<comment type="caution">
    <text evidence="2">The sequence shown here is derived from an EMBL/GenBank/DDBJ whole genome shotgun (WGS) entry which is preliminary data.</text>
</comment>
<evidence type="ECO:0000313" key="2">
    <source>
        <dbReference type="EMBL" id="GBP87183.1"/>
    </source>
</evidence>
<dbReference type="Proteomes" id="UP000299102">
    <property type="component" value="Unassembled WGS sequence"/>
</dbReference>
<feature type="compositionally biased region" description="Basic residues" evidence="1">
    <location>
        <begin position="1"/>
        <end position="10"/>
    </location>
</feature>
<gene>
    <name evidence="2" type="ORF">EVAR_67773_1</name>
</gene>
<dbReference type="AlphaFoldDB" id="A0A4C1ZJ49"/>
<feature type="region of interest" description="Disordered" evidence="1">
    <location>
        <begin position="1"/>
        <end position="37"/>
    </location>
</feature>
<protein>
    <submittedName>
        <fullName evidence="2">Uncharacterized protein</fullName>
    </submittedName>
</protein>
<proteinExistence type="predicted"/>
<reference evidence="2 3" key="1">
    <citation type="journal article" date="2019" name="Commun. Biol.">
        <title>The bagworm genome reveals a unique fibroin gene that provides high tensile strength.</title>
        <authorList>
            <person name="Kono N."/>
            <person name="Nakamura H."/>
            <person name="Ohtoshi R."/>
            <person name="Tomita M."/>
            <person name="Numata K."/>
            <person name="Arakawa K."/>
        </authorList>
    </citation>
    <scope>NUCLEOTIDE SEQUENCE [LARGE SCALE GENOMIC DNA]</scope>
</reference>
<evidence type="ECO:0000313" key="3">
    <source>
        <dbReference type="Proteomes" id="UP000299102"/>
    </source>
</evidence>
<dbReference type="EMBL" id="BGZK01001841">
    <property type="protein sequence ID" value="GBP87183.1"/>
    <property type="molecule type" value="Genomic_DNA"/>
</dbReference>
<name>A0A4C1ZJ49_EUMVA</name>